<dbReference type="OrthoDB" id="9815514at2"/>
<gene>
    <name evidence="2" type="ORF">CHR90_11345</name>
</gene>
<proteinExistence type="predicted"/>
<dbReference type="Proteomes" id="UP000216361">
    <property type="component" value="Unassembled WGS sequence"/>
</dbReference>
<dbReference type="EMBL" id="NOXS01000032">
    <property type="protein sequence ID" value="OYQ18839.1"/>
    <property type="molecule type" value="Genomic_DNA"/>
</dbReference>
<dbReference type="Pfam" id="PF08904">
    <property type="entry name" value="EipB_like"/>
    <property type="match status" value="1"/>
</dbReference>
<name>A0A255XPE1_9PROT</name>
<evidence type="ECO:0000313" key="3">
    <source>
        <dbReference type="Proteomes" id="UP000216361"/>
    </source>
</evidence>
<keyword evidence="3" id="KW-1185">Reference proteome</keyword>
<protein>
    <recommendedName>
        <fullName evidence="4">DUF1849 domain-containing protein</fullName>
    </recommendedName>
</protein>
<accession>A0A255XPE1</accession>
<feature type="signal peptide" evidence="1">
    <location>
        <begin position="1"/>
        <end position="50"/>
    </location>
</feature>
<evidence type="ECO:0000256" key="1">
    <source>
        <dbReference type="SAM" id="SignalP"/>
    </source>
</evidence>
<keyword evidence="1" id="KW-0732">Signal</keyword>
<organism evidence="2 3">
    <name type="scientific">Elstera cyanobacteriorum</name>
    <dbReference type="NCBI Taxonomy" id="2022747"/>
    <lineage>
        <taxon>Bacteria</taxon>
        <taxon>Pseudomonadati</taxon>
        <taxon>Pseudomonadota</taxon>
        <taxon>Alphaproteobacteria</taxon>
        <taxon>Rhodospirillales</taxon>
        <taxon>Rhodospirillaceae</taxon>
        <taxon>Elstera</taxon>
    </lineage>
</organism>
<evidence type="ECO:0008006" key="4">
    <source>
        <dbReference type="Google" id="ProtNLM"/>
    </source>
</evidence>
<feature type="chain" id="PRO_5013282096" description="DUF1849 domain-containing protein" evidence="1">
    <location>
        <begin position="51"/>
        <end position="299"/>
    </location>
</feature>
<dbReference type="InterPro" id="IPR015000">
    <property type="entry name" value="EipB-like"/>
</dbReference>
<sequence>MKLAIRQNYAILTGYGLCHSPWRKGLRMVRAAFVSFTVAALMGSAGAAVAASPIQPHRALYSLALDHSQSGSGIVGAGGQLYFEWADTCDGWAVEQRYKLRLSYTDADDSELQISLVSWEAKNGQRYRFEVKKLSNGEADEEIRGTAQLPKGKRGTARFTAPESARFPLPKDALFPSAHTIALIEAAKAGQNFLVRPVFDGGSVEGASTVAAAIGQVRPGDSKEANPLLKGRSWAMRMAFFPDSTGVDPRTQGEELPDYELGTDLLENGVSRSMSLDYGSFAVKAKLLKVEPLTAPKCS</sequence>
<comment type="caution">
    <text evidence="2">The sequence shown here is derived from an EMBL/GenBank/DDBJ whole genome shotgun (WGS) entry which is preliminary data.</text>
</comment>
<reference evidence="2 3" key="1">
    <citation type="submission" date="2017-07" db="EMBL/GenBank/DDBJ databases">
        <title>Elstera cyanobacteriorum sp. nov., a novel bacterium isolated from cyanobacterial aggregates in a eutrophic lake.</title>
        <authorList>
            <person name="Cai H."/>
        </authorList>
    </citation>
    <scope>NUCLEOTIDE SEQUENCE [LARGE SCALE GENOMIC DNA]</scope>
    <source>
        <strain evidence="2 3">TH019</strain>
    </source>
</reference>
<dbReference type="AlphaFoldDB" id="A0A255XPE1"/>
<evidence type="ECO:0000313" key="2">
    <source>
        <dbReference type="EMBL" id="OYQ18839.1"/>
    </source>
</evidence>